<feature type="transmembrane region" description="Helical" evidence="1">
    <location>
        <begin position="34"/>
        <end position="53"/>
    </location>
</feature>
<dbReference type="Proteomes" id="UP001467690">
    <property type="component" value="Unassembled WGS sequence"/>
</dbReference>
<keyword evidence="3" id="KW-1185">Reference proteome</keyword>
<evidence type="ECO:0000256" key="1">
    <source>
        <dbReference type="SAM" id="Phobius"/>
    </source>
</evidence>
<sequence>MSDKASTITQLASTTTYTMSAVSAGLATLSFNQWMMLLSLAIAIATFFVNLYFKRKEDKRAIKQAISDAKIKDFILAQAIQQQADRQNETQ</sequence>
<dbReference type="Pfam" id="PF16080">
    <property type="entry name" value="Phage_holin_2_3"/>
    <property type="match status" value="1"/>
</dbReference>
<keyword evidence="1" id="KW-0472">Membrane</keyword>
<dbReference type="EMBL" id="JBELOE010000039">
    <property type="protein sequence ID" value="MER2490323.1"/>
    <property type="molecule type" value="Genomic_DNA"/>
</dbReference>
<keyword evidence="1" id="KW-0812">Transmembrane</keyword>
<evidence type="ECO:0000313" key="2">
    <source>
        <dbReference type="EMBL" id="MER2490323.1"/>
    </source>
</evidence>
<keyword evidence="1" id="KW-1133">Transmembrane helix</keyword>
<gene>
    <name evidence="2" type="ORF">ABS311_00270</name>
</gene>
<name>A0ABV1RBM9_9ALTE</name>
<reference evidence="2 3" key="1">
    <citation type="submission" date="2024-06" db="EMBL/GenBank/DDBJ databases">
        <authorList>
            <person name="Chen R.Y."/>
        </authorList>
    </citation>
    <scope>NUCLEOTIDE SEQUENCE [LARGE SCALE GENOMIC DNA]</scope>
    <source>
        <strain evidence="2 3">D2</strain>
    </source>
</reference>
<accession>A0ABV1RBM9</accession>
<organism evidence="2 3">
    <name type="scientific">Catenovulum sediminis</name>
    <dbReference type="NCBI Taxonomy" id="1740262"/>
    <lineage>
        <taxon>Bacteria</taxon>
        <taxon>Pseudomonadati</taxon>
        <taxon>Pseudomonadota</taxon>
        <taxon>Gammaproteobacteria</taxon>
        <taxon>Alteromonadales</taxon>
        <taxon>Alteromonadaceae</taxon>
        <taxon>Catenovulum</taxon>
    </lineage>
</organism>
<comment type="caution">
    <text evidence="2">The sequence shown here is derived from an EMBL/GenBank/DDBJ whole genome shotgun (WGS) entry which is preliminary data.</text>
</comment>
<protein>
    <submittedName>
        <fullName evidence="2">Phage holin</fullName>
    </submittedName>
</protein>
<dbReference type="RefSeq" id="WP_350400128.1">
    <property type="nucleotide sequence ID" value="NZ_JBELOE010000039.1"/>
</dbReference>
<proteinExistence type="predicted"/>
<evidence type="ECO:0000313" key="3">
    <source>
        <dbReference type="Proteomes" id="UP001467690"/>
    </source>
</evidence>
<dbReference type="InterPro" id="IPR032118">
    <property type="entry name" value="Phage_holin_HP1"/>
</dbReference>